<name>A0A0F9U0T8_9ZZZZ</name>
<proteinExistence type="predicted"/>
<dbReference type="SUPFAM" id="SSF50939">
    <property type="entry name" value="Sialidases"/>
    <property type="match status" value="1"/>
</dbReference>
<organism evidence="1">
    <name type="scientific">marine sediment metagenome</name>
    <dbReference type="NCBI Taxonomy" id="412755"/>
    <lineage>
        <taxon>unclassified sequences</taxon>
        <taxon>metagenomes</taxon>
        <taxon>ecological metagenomes</taxon>
    </lineage>
</organism>
<dbReference type="InterPro" id="IPR036278">
    <property type="entry name" value="Sialidase_sf"/>
</dbReference>
<comment type="caution">
    <text evidence="1">The sequence shown here is derived from an EMBL/GenBank/DDBJ whole genome shotgun (WGS) entry which is preliminary data.</text>
</comment>
<evidence type="ECO:0008006" key="2">
    <source>
        <dbReference type="Google" id="ProtNLM"/>
    </source>
</evidence>
<protein>
    <recommendedName>
        <fullName evidence="2">Sialidase domain-containing protein</fullName>
    </recommendedName>
</protein>
<sequence length="927" mass="100676">MADVTVINDSSSVNVAYDGRQTVKVSASVHYYFYKAVAGKDVKYVKSSDGGATWGSPVTIASATNFIGVPTVWYDKWTPGQTGNLIHVAYARDGVDGMYHRSLLTTADALSSEGSIDTGVVSGTKDRATMAKSRGGNLYCAYDAGSTARGFARSTDNGLNWTAKADPWSGEGTGDGERMLLFPGNESDQDDMWLVWWDDDAQEISLKTYDDSGNSFSEATIDTSMDPDQFAVFQSMSGAIRHSDNHLILVAHSDDANAAHDFKVYDINGAASITAKTNIFTAVTDKFAACVTIDTGNDAIYVGYVVSTTPFTVQHGVYVKSMDGGTSWGAEVTTNVTDRRYFAICDDLGSVNNTVFQPVIWDTTSADAFTNLATSVAIGGGAAGSADVTVTDESNSLFGTSARGQHGVIWADDQEIGYFFYPNDNVPIEIRYVKTLNGGDTWGAPVLVSTAGLIANLAFSSWYDRWTPGDTGTKIHLAFHQDNSAKMVYRSLDTADDSLSAAVNITAAVLSDPPANISITKSRGGELAVIWNSSSAVIKSDFFISDDDGATWDNKLDPWNASSSDNHEVYLFPSDEDDPNDVWAIVQNNSVNALQFWVYSRGSDSWKSQTIEATWSTSVGGNIGTAISHTTRHLWLSGISGNPFATPVPLRVWEIGGIDQIEEKTNVISSNDYLRSNIFVDQGTDDVYVAYGRGADVSNLVARSKVSHDNGATWESETTEGDGTTYVMQRISVSPGVTGRGRWLVCWFDTTLDDIFTNTSNAVNLGVARTTQQTGGRAVIPGYQPFFGGAGVDLDFDFQIVEWKGKMVTKALALNNPGHNNDAVSLNFVYYTHEIKGRTVIQHSPHPISLGHEPDFIDLEEMAIMWNKDIPTVKPRITLKLTTLSRTYQGVITAMTIVEEGGTSRIEFQMKFETTWTPALPVLREWN</sequence>
<dbReference type="AlphaFoldDB" id="A0A0F9U0T8"/>
<gene>
    <name evidence="1" type="ORF">LCGC14_0263840</name>
</gene>
<accession>A0A0F9U0T8</accession>
<dbReference type="CDD" id="cd15482">
    <property type="entry name" value="Sialidase_non-viral"/>
    <property type="match status" value="2"/>
</dbReference>
<evidence type="ECO:0000313" key="1">
    <source>
        <dbReference type="EMBL" id="KKN86825.1"/>
    </source>
</evidence>
<dbReference type="EMBL" id="LAZR01000143">
    <property type="protein sequence ID" value="KKN86825.1"/>
    <property type="molecule type" value="Genomic_DNA"/>
</dbReference>
<reference evidence="1" key="1">
    <citation type="journal article" date="2015" name="Nature">
        <title>Complex archaea that bridge the gap between prokaryotes and eukaryotes.</title>
        <authorList>
            <person name="Spang A."/>
            <person name="Saw J.H."/>
            <person name="Jorgensen S.L."/>
            <person name="Zaremba-Niedzwiedzka K."/>
            <person name="Martijn J."/>
            <person name="Lind A.E."/>
            <person name="van Eijk R."/>
            <person name="Schleper C."/>
            <person name="Guy L."/>
            <person name="Ettema T.J."/>
        </authorList>
    </citation>
    <scope>NUCLEOTIDE SEQUENCE</scope>
</reference>